<comment type="caution">
    <text evidence="8">The sequence shown here is derived from an EMBL/GenBank/DDBJ whole genome shotgun (WGS) entry which is preliminary data.</text>
</comment>
<dbReference type="Gene3D" id="3.40.980.10">
    <property type="entry name" value="MoaB/Mog-like domain"/>
    <property type="match status" value="1"/>
</dbReference>
<dbReference type="FunFam" id="3.40.980.10:FF:000003">
    <property type="entry name" value="Molybdenum cofactor biosynthesis protein B"/>
    <property type="match status" value="1"/>
</dbReference>
<comment type="function">
    <text evidence="5">May be involved in the biosynthesis of molybdopterin. Can bind GTP and has low GTPase activity. Can bind MPT, but has no MPT adenylyl transferase activity.</text>
</comment>
<keyword evidence="4" id="KW-0342">GTP-binding</keyword>
<sequence length="191" mass="20409">MSAHGGNTFVALNIAVLTVSDTRSEANDTSGQALVERLTQAGHHLADKAIVIDDVYQLRAQVSKWIADDNIHAIISTGGTGFTSRDNTPEALTPLFDKAIEGFGEVFRHVSLLEIGTSTIQSRAFGGIANKTVVLCVPGSTNACKTAWDKVIKEQLDASHRPCNFVPHLNTSAESSINKTSSTVDKCETRG</sequence>
<evidence type="ECO:0000313" key="8">
    <source>
        <dbReference type="EMBL" id="TMM47881.1"/>
    </source>
</evidence>
<protein>
    <recommendedName>
        <fullName evidence="2 6">Molybdenum cofactor biosynthesis protein B</fullName>
    </recommendedName>
</protein>
<keyword evidence="9" id="KW-1185">Reference proteome</keyword>
<organism evidence="8 9">
    <name type="scientific">Colwellia ponticola</name>
    <dbReference type="NCBI Taxonomy" id="2304625"/>
    <lineage>
        <taxon>Bacteria</taxon>
        <taxon>Pseudomonadati</taxon>
        <taxon>Pseudomonadota</taxon>
        <taxon>Gammaproteobacteria</taxon>
        <taxon>Alteromonadales</taxon>
        <taxon>Colwelliaceae</taxon>
        <taxon>Colwellia</taxon>
    </lineage>
</organism>
<dbReference type="InterPro" id="IPR013484">
    <property type="entry name" value="MoaB_proteobac"/>
</dbReference>
<dbReference type="Proteomes" id="UP000307702">
    <property type="component" value="Unassembled WGS sequence"/>
</dbReference>
<feature type="domain" description="MoaB/Mog" evidence="7">
    <location>
        <begin position="15"/>
        <end position="159"/>
    </location>
</feature>
<dbReference type="GO" id="GO:0005525">
    <property type="term" value="F:GTP binding"/>
    <property type="evidence" value="ECO:0007669"/>
    <property type="project" value="UniProtKB-KW"/>
</dbReference>
<evidence type="ECO:0000259" key="7">
    <source>
        <dbReference type="SMART" id="SM00852"/>
    </source>
</evidence>
<dbReference type="RefSeq" id="WP_138620410.1">
    <property type="nucleotide sequence ID" value="NZ_SZVP01000001.1"/>
</dbReference>
<dbReference type="UniPathway" id="UPA00344"/>
<evidence type="ECO:0000256" key="6">
    <source>
        <dbReference type="PIRNR" id="PIRNR006443"/>
    </source>
</evidence>
<proteinExistence type="inferred from homology"/>
<evidence type="ECO:0000256" key="3">
    <source>
        <dbReference type="ARBA" id="ARBA00022741"/>
    </source>
</evidence>
<gene>
    <name evidence="8" type="primary">moaB</name>
    <name evidence="8" type="ORF">FCS21_02650</name>
</gene>
<dbReference type="PANTHER" id="PTHR43232:SF2">
    <property type="entry name" value="MOLYBDENUM COFACTOR BIOSYNTHESIS PROTEIN B"/>
    <property type="match status" value="1"/>
</dbReference>
<dbReference type="AlphaFoldDB" id="A0A8H2PNK1"/>
<dbReference type="SUPFAM" id="SSF53218">
    <property type="entry name" value="Molybdenum cofactor biosynthesis proteins"/>
    <property type="match status" value="1"/>
</dbReference>
<dbReference type="CDD" id="cd00886">
    <property type="entry name" value="MogA_MoaB"/>
    <property type="match status" value="1"/>
</dbReference>
<dbReference type="PIRSF" id="PIRSF006443">
    <property type="entry name" value="MoaB"/>
    <property type="match status" value="1"/>
</dbReference>
<dbReference type="InterPro" id="IPR001453">
    <property type="entry name" value="MoaB/Mog_dom"/>
</dbReference>
<name>A0A8H2PNK1_9GAMM</name>
<keyword evidence="3" id="KW-0547">Nucleotide-binding</keyword>
<comment type="similarity">
    <text evidence="1 6">Belongs to the MoaB/Mog family.</text>
</comment>
<dbReference type="InterPro" id="IPR036425">
    <property type="entry name" value="MoaB/Mog-like_dom_sf"/>
</dbReference>
<evidence type="ECO:0000256" key="1">
    <source>
        <dbReference type="ARBA" id="ARBA00006112"/>
    </source>
</evidence>
<evidence type="ECO:0000256" key="4">
    <source>
        <dbReference type="ARBA" id="ARBA00023134"/>
    </source>
</evidence>
<reference evidence="8 9" key="1">
    <citation type="submission" date="2019-05" db="EMBL/GenBank/DDBJ databases">
        <title>Colwellia ponticola sp. nov., isolated from seawater.</title>
        <authorList>
            <person name="Yoon J.-H."/>
        </authorList>
    </citation>
    <scope>NUCLEOTIDE SEQUENCE [LARGE SCALE GENOMIC DNA]</scope>
    <source>
        <strain evidence="8 9">OISW-25</strain>
    </source>
</reference>
<dbReference type="NCBIfam" id="TIGR00177">
    <property type="entry name" value="molyb_syn"/>
    <property type="match status" value="1"/>
</dbReference>
<dbReference type="GO" id="GO:0006777">
    <property type="term" value="P:Mo-molybdopterin cofactor biosynthetic process"/>
    <property type="evidence" value="ECO:0007669"/>
    <property type="project" value="UniProtKB-UniRule"/>
</dbReference>
<comment type="pathway">
    <text evidence="6">Cofactor biosynthesis; molybdopterin biosynthesis.</text>
</comment>
<dbReference type="Pfam" id="PF00994">
    <property type="entry name" value="MoCF_biosynth"/>
    <property type="match status" value="1"/>
</dbReference>
<evidence type="ECO:0000256" key="2">
    <source>
        <dbReference type="ARBA" id="ARBA00015262"/>
    </source>
</evidence>
<dbReference type="EMBL" id="SZVP01000001">
    <property type="protein sequence ID" value="TMM47881.1"/>
    <property type="molecule type" value="Genomic_DNA"/>
</dbReference>
<keyword evidence="6" id="KW-0501">Molybdenum cofactor biosynthesis</keyword>
<dbReference type="GO" id="GO:0005829">
    <property type="term" value="C:cytosol"/>
    <property type="evidence" value="ECO:0007669"/>
    <property type="project" value="TreeGrafter"/>
</dbReference>
<dbReference type="OrthoDB" id="9784492at2"/>
<dbReference type="InterPro" id="IPR012245">
    <property type="entry name" value="MoaB"/>
</dbReference>
<evidence type="ECO:0000256" key="5">
    <source>
        <dbReference type="ARBA" id="ARBA00055616"/>
    </source>
</evidence>
<evidence type="ECO:0000313" key="9">
    <source>
        <dbReference type="Proteomes" id="UP000307702"/>
    </source>
</evidence>
<accession>A0A8H2PNK1</accession>
<dbReference type="SMART" id="SM00852">
    <property type="entry name" value="MoCF_biosynth"/>
    <property type="match status" value="1"/>
</dbReference>
<dbReference type="PANTHER" id="PTHR43232">
    <property type="entry name" value="MOLYBDENUM COFACTOR BIOSYNTHESIS PROTEIN B"/>
    <property type="match status" value="1"/>
</dbReference>
<dbReference type="NCBIfam" id="TIGR02667">
    <property type="entry name" value="moaB_proteo"/>
    <property type="match status" value="1"/>
</dbReference>